<evidence type="ECO:0000256" key="1">
    <source>
        <dbReference type="ARBA" id="ARBA00022491"/>
    </source>
</evidence>
<dbReference type="EMBL" id="FMWK01000014">
    <property type="protein sequence ID" value="SCZ80511.1"/>
    <property type="molecule type" value="Genomic_DNA"/>
</dbReference>
<evidence type="ECO:0000256" key="2">
    <source>
        <dbReference type="ARBA" id="ARBA00023015"/>
    </source>
</evidence>
<feature type="domain" description="HTH lacI-type" evidence="5">
    <location>
        <begin position="5"/>
        <end position="49"/>
    </location>
</feature>
<dbReference type="PANTHER" id="PTHR30146:SF148">
    <property type="entry name" value="HTH-TYPE TRANSCRIPTIONAL REPRESSOR PURR-RELATED"/>
    <property type="match status" value="1"/>
</dbReference>
<dbReference type="PROSITE" id="PS50932">
    <property type="entry name" value="HTH_LACI_2"/>
    <property type="match status" value="1"/>
</dbReference>
<dbReference type="RefSeq" id="WP_090163600.1">
    <property type="nucleotide sequence ID" value="NZ_FMWK01000014.1"/>
</dbReference>
<keyword evidence="1" id="KW-0678">Repressor</keyword>
<dbReference type="Pfam" id="PF00356">
    <property type="entry name" value="LacI"/>
    <property type="match status" value="1"/>
</dbReference>
<dbReference type="InterPro" id="IPR000843">
    <property type="entry name" value="HTH_LacI"/>
</dbReference>
<evidence type="ECO:0000259" key="5">
    <source>
        <dbReference type="PROSITE" id="PS50932"/>
    </source>
</evidence>
<dbReference type="Proteomes" id="UP000199428">
    <property type="component" value="Unassembled WGS sequence"/>
</dbReference>
<dbReference type="CDD" id="cd01392">
    <property type="entry name" value="HTH_LacI"/>
    <property type="match status" value="1"/>
</dbReference>
<evidence type="ECO:0000256" key="4">
    <source>
        <dbReference type="ARBA" id="ARBA00023163"/>
    </source>
</evidence>
<protein>
    <submittedName>
        <fullName evidence="6">LacI family transcriptional regulator</fullName>
    </submittedName>
</protein>
<reference evidence="6 7" key="1">
    <citation type="submission" date="2016-10" db="EMBL/GenBank/DDBJ databases">
        <authorList>
            <person name="de Groot N.N."/>
        </authorList>
    </citation>
    <scope>NUCLEOTIDE SEQUENCE [LARGE SCALE GENOMIC DNA]</scope>
    <source>
        <strain evidence="6 7">DSM 10317</strain>
    </source>
</reference>
<dbReference type="InterPro" id="IPR046335">
    <property type="entry name" value="LacI/GalR-like_sensor"/>
</dbReference>
<proteinExistence type="predicted"/>
<accession>A0A1G5S437</accession>
<name>A0A1G5S437_PSEXY</name>
<keyword evidence="4" id="KW-0804">Transcription</keyword>
<dbReference type="GO" id="GO:0000976">
    <property type="term" value="F:transcription cis-regulatory region binding"/>
    <property type="evidence" value="ECO:0007669"/>
    <property type="project" value="TreeGrafter"/>
</dbReference>
<keyword evidence="2" id="KW-0805">Transcription regulation</keyword>
<sequence>MANKVTIQDIADALGVSRNTVSKAINNTGILADATREKVLAKAVEMGYKQFSYANSMEDFLDKASAKKPLATGDIAFFSGSFLDNSHFASTMLDKFQYEITQLGYGLTMQRITPENVEALSLPASFNKERTQGIICVEMFNQKYCEMLCELNIPILFVDAPVGSYTHQLAGDVLLMDNTTGIFTLISEMKKRGVKEIGFIGESNHCRSFFERYVAFRNAMFLNGLEIDEKYCLTDIHTHGPEYFACLFEKLSKLEKLPELFICANDFVAIDLVNCLKIQKHSYPDDVMICGFDDSAESKVMTPALTTCHIHSQIMGFTAANLLVSRIEQPDLNYRTVYTEANLILRGSTKD</sequence>
<evidence type="ECO:0000313" key="7">
    <source>
        <dbReference type="Proteomes" id="UP000199428"/>
    </source>
</evidence>
<dbReference type="Gene3D" id="3.40.50.2300">
    <property type="match status" value="2"/>
</dbReference>
<dbReference type="PANTHER" id="PTHR30146">
    <property type="entry name" value="LACI-RELATED TRANSCRIPTIONAL REPRESSOR"/>
    <property type="match status" value="1"/>
</dbReference>
<organism evidence="6 7">
    <name type="scientific">Pseudobutyrivibrio xylanivorans</name>
    <dbReference type="NCBI Taxonomy" id="185007"/>
    <lineage>
        <taxon>Bacteria</taxon>
        <taxon>Bacillati</taxon>
        <taxon>Bacillota</taxon>
        <taxon>Clostridia</taxon>
        <taxon>Lachnospirales</taxon>
        <taxon>Lachnospiraceae</taxon>
        <taxon>Pseudobutyrivibrio</taxon>
    </lineage>
</organism>
<dbReference type="InterPro" id="IPR028082">
    <property type="entry name" value="Peripla_BP_I"/>
</dbReference>
<evidence type="ECO:0000256" key="3">
    <source>
        <dbReference type="ARBA" id="ARBA00023125"/>
    </source>
</evidence>
<keyword evidence="3" id="KW-0238">DNA-binding</keyword>
<dbReference type="SMART" id="SM00354">
    <property type="entry name" value="HTH_LACI"/>
    <property type="match status" value="1"/>
</dbReference>
<evidence type="ECO:0000313" key="6">
    <source>
        <dbReference type="EMBL" id="SCZ80511.1"/>
    </source>
</evidence>
<dbReference type="SUPFAM" id="SSF53822">
    <property type="entry name" value="Periplasmic binding protein-like I"/>
    <property type="match status" value="1"/>
</dbReference>
<gene>
    <name evidence="6" type="ORF">SAMN02910350_02336</name>
</gene>
<dbReference type="Pfam" id="PF13377">
    <property type="entry name" value="Peripla_BP_3"/>
    <property type="match status" value="1"/>
</dbReference>
<dbReference type="GO" id="GO:0003700">
    <property type="term" value="F:DNA-binding transcription factor activity"/>
    <property type="evidence" value="ECO:0007669"/>
    <property type="project" value="TreeGrafter"/>
</dbReference>
<dbReference type="SUPFAM" id="SSF47413">
    <property type="entry name" value="lambda repressor-like DNA-binding domains"/>
    <property type="match status" value="1"/>
</dbReference>
<dbReference type="InterPro" id="IPR010982">
    <property type="entry name" value="Lambda_DNA-bd_dom_sf"/>
</dbReference>
<dbReference type="AlphaFoldDB" id="A0A1G5S437"/>
<dbReference type="Gene3D" id="1.10.260.40">
    <property type="entry name" value="lambda repressor-like DNA-binding domains"/>
    <property type="match status" value="1"/>
</dbReference>